<keyword evidence="3" id="KW-1185">Reference proteome</keyword>
<evidence type="ECO:0000313" key="2">
    <source>
        <dbReference type="EMBL" id="KAH3819269.1"/>
    </source>
</evidence>
<dbReference type="EMBL" id="JAIWYP010000005">
    <property type="protein sequence ID" value="KAH3819269.1"/>
    <property type="molecule type" value="Genomic_DNA"/>
</dbReference>
<protein>
    <submittedName>
        <fullName evidence="2">Uncharacterized protein</fullName>
    </submittedName>
</protein>
<evidence type="ECO:0000256" key="1">
    <source>
        <dbReference type="SAM" id="MobiDB-lite"/>
    </source>
</evidence>
<proteinExistence type="predicted"/>
<name>A0A9D4GPP4_DREPO</name>
<feature type="region of interest" description="Disordered" evidence="1">
    <location>
        <begin position="1"/>
        <end position="27"/>
    </location>
</feature>
<reference evidence="2" key="2">
    <citation type="submission" date="2020-11" db="EMBL/GenBank/DDBJ databases">
        <authorList>
            <person name="McCartney M.A."/>
            <person name="Auch B."/>
            <person name="Kono T."/>
            <person name="Mallez S."/>
            <person name="Becker A."/>
            <person name="Gohl D.M."/>
            <person name="Silverstein K.A.T."/>
            <person name="Koren S."/>
            <person name="Bechman K.B."/>
            <person name="Herman A."/>
            <person name="Abrahante J.E."/>
            <person name="Garbe J."/>
        </authorList>
    </citation>
    <scope>NUCLEOTIDE SEQUENCE</scope>
    <source>
        <strain evidence="2">Duluth1</strain>
        <tissue evidence="2">Whole animal</tissue>
    </source>
</reference>
<evidence type="ECO:0000313" key="3">
    <source>
        <dbReference type="Proteomes" id="UP000828390"/>
    </source>
</evidence>
<reference evidence="2" key="1">
    <citation type="journal article" date="2019" name="bioRxiv">
        <title>The Genome of the Zebra Mussel, Dreissena polymorpha: A Resource for Invasive Species Research.</title>
        <authorList>
            <person name="McCartney M.A."/>
            <person name="Auch B."/>
            <person name="Kono T."/>
            <person name="Mallez S."/>
            <person name="Zhang Y."/>
            <person name="Obille A."/>
            <person name="Becker A."/>
            <person name="Abrahante J.E."/>
            <person name="Garbe J."/>
            <person name="Badalamenti J.P."/>
            <person name="Herman A."/>
            <person name="Mangelson H."/>
            <person name="Liachko I."/>
            <person name="Sullivan S."/>
            <person name="Sone E.D."/>
            <person name="Koren S."/>
            <person name="Silverstein K.A.T."/>
            <person name="Beckman K.B."/>
            <person name="Gohl D.M."/>
        </authorList>
    </citation>
    <scope>NUCLEOTIDE SEQUENCE</scope>
    <source>
        <strain evidence="2">Duluth1</strain>
        <tissue evidence="2">Whole animal</tissue>
    </source>
</reference>
<accession>A0A9D4GPP4</accession>
<gene>
    <name evidence="2" type="ORF">DPMN_121003</name>
</gene>
<sequence length="56" mass="5871">MTSGEPSCRTPVNVGSSPGPESHDASPVYRVTMLQPATLLETAYPGLCARVLQPSI</sequence>
<comment type="caution">
    <text evidence="2">The sequence shown here is derived from an EMBL/GenBank/DDBJ whole genome shotgun (WGS) entry which is preliminary data.</text>
</comment>
<dbReference type="Proteomes" id="UP000828390">
    <property type="component" value="Unassembled WGS sequence"/>
</dbReference>
<organism evidence="2 3">
    <name type="scientific">Dreissena polymorpha</name>
    <name type="common">Zebra mussel</name>
    <name type="synonym">Mytilus polymorpha</name>
    <dbReference type="NCBI Taxonomy" id="45954"/>
    <lineage>
        <taxon>Eukaryota</taxon>
        <taxon>Metazoa</taxon>
        <taxon>Spiralia</taxon>
        <taxon>Lophotrochozoa</taxon>
        <taxon>Mollusca</taxon>
        <taxon>Bivalvia</taxon>
        <taxon>Autobranchia</taxon>
        <taxon>Heteroconchia</taxon>
        <taxon>Euheterodonta</taxon>
        <taxon>Imparidentia</taxon>
        <taxon>Neoheterodontei</taxon>
        <taxon>Myida</taxon>
        <taxon>Dreissenoidea</taxon>
        <taxon>Dreissenidae</taxon>
        <taxon>Dreissena</taxon>
    </lineage>
</organism>
<dbReference type="AlphaFoldDB" id="A0A9D4GPP4"/>